<dbReference type="Gene3D" id="3.30.710.10">
    <property type="entry name" value="Potassium Channel Kv1.1, Chain A"/>
    <property type="match status" value="1"/>
</dbReference>
<dbReference type="PROSITE" id="PS50097">
    <property type="entry name" value="BTB"/>
    <property type="match status" value="1"/>
</dbReference>
<dbReference type="InParanoid" id="A0A1Y2GF34"/>
<gene>
    <name evidence="2" type="ORF">BCR41DRAFT_358825</name>
</gene>
<evidence type="ECO:0000259" key="1">
    <source>
        <dbReference type="PROSITE" id="PS50097"/>
    </source>
</evidence>
<dbReference type="GeneID" id="33566964"/>
<dbReference type="SUPFAM" id="SSF54695">
    <property type="entry name" value="POZ domain"/>
    <property type="match status" value="1"/>
</dbReference>
<dbReference type="PANTHER" id="PTHR24413">
    <property type="entry name" value="SPECKLE-TYPE POZ PROTEIN"/>
    <property type="match status" value="1"/>
</dbReference>
<keyword evidence="3" id="KW-1185">Reference proteome</keyword>
<organism evidence="2 3">
    <name type="scientific">Lobosporangium transversale</name>
    <dbReference type="NCBI Taxonomy" id="64571"/>
    <lineage>
        <taxon>Eukaryota</taxon>
        <taxon>Fungi</taxon>
        <taxon>Fungi incertae sedis</taxon>
        <taxon>Mucoromycota</taxon>
        <taxon>Mortierellomycotina</taxon>
        <taxon>Mortierellomycetes</taxon>
        <taxon>Mortierellales</taxon>
        <taxon>Mortierellaceae</taxon>
        <taxon>Lobosporangium</taxon>
    </lineage>
</organism>
<dbReference type="Proteomes" id="UP000193648">
    <property type="component" value="Unassembled WGS sequence"/>
</dbReference>
<dbReference type="InterPro" id="IPR000210">
    <property type="entry name" value="BTB/POZ_dom"/>
</dbReference>
<dbReference type="OrthoDB" id="6359816at2759"/>
<sequence>MLDFQVTQVHEARLRIEAPLRTLTYWHVQHAAELNGISWSITISKDREALKISATSTARGGLGKLASLFKKMHVVATHKGAPHTESSSSNSTFTASIPANRVLYQGKYCFDLIFSTSDEPLLPPLSPTEETELTKSRNIMQTMLKDIYSVDVCFAFCSDVTYANVGLWAHRAILLEYKPFAKMLESSSKKLSSRGSNVKKDSRGDSSSLGVPLLICIDDFSITTMCALLMYLYTGKIELSVDAKNYALSMTDGELVVRGLISQTKESVRWPPFDDTSSIWKLRDVRWDELLVAADHFEVEGLRDHCVEEILASIDESNVFSILFSTGRSFPKIREGALEFMSNRMSTLISKGEKDPFLPYVDLPECHSVMLELLRYKFSDL</sequence>
<dbReference type="InterPro" id="IPR011333">
    <property type="entry name" value="SKP1/BTB/POZ_sf"/>
</dbReference>
<evidence type="ECO:0000313" key="3">
    <source>
        <dbReference type="Proteomes" id="UP000193648"/>
    </source>
</evidence>
<dbReference type="EMBL" id="MCFF01000035">
    <property type="protein sequence ID" value="ORZ09066.1"/>
    <property type="molecule type" value="Genomic_DNA"/>
</dbReference>
<proteinExistence type="predicted"/>
<protein>
    <recommendedName>
        <fullName evidence="1">BTB domain-containing protein</fullName>
    </recommendedName>
</protein>
<accession>A0A1Y2GF34</accession>
<reference evidence="2 3" key="1">
    <citation type="submission" date="2016-07" db="EMBL/GenBank/DDBJ databases">
        <title>Pervasive Adenine N6-methylation of Active Genes in Fungi.</title>
        <authorList>
            <consortium name="DOE Joint Genome Institute"/>
            <person name="Mondo S.J."/>
            <person name="Dannebaum R.O."/>
            <person name="Kuo R.C."/>
            <person name="Labutti K."/>
            <person name="Haridas S."/>
            <person name="Kuo A."/>
            <person name="Salamov A."/>
            <person name="Ahrendt S.R."/>
            <person name="Lipzen A."/>
            <person name="Sullivan W."/>
            <person name="Andreopoulos W.B."/>
            <person name="Clum A."/>
            <person name="Lindquist E."/>
            <person name="Daum C."/>
            <person name="Ramamoorthy G.K."/>
            <person name="Gryganskyi A."/>
            <person name="Culley D."/>
            <person name="Magnuson J.K."/>
            <person name="James T.Y."/>
            <person name="O'Malley M.A."/>
            <person name="Stajich J.E."/>
            <person name="Spatafora J.W."/>
            <person name="Visel A."/>
            <person name="Grigoriev I.V."/>
        </authorList>
    </citation>
    <scope>NUCLEOTIDE SEQUENCE [LARGE SCALE GENOMIC DNA]</scope>
    <source>
        <strain evidence="2 3">NRRL 3116</strain>
    </source>
</reference>
<feature type="domain" description="BTB" evidence="1">
    <location>
        <begin position="150"/>
        <end position="241"/>
    </location>
</feature>
<dbReference type="AlphaFoldDB" id="A0A1Y2GF34"/>
<name>A0A1Y2GF34_9FUNG</name>
<comment type="caution">
    <text evidence="2">The sequence shown here is derived from an EMBL/GenBank/DDBJ whole genome shotgun (WGS) entry which is preliminary data.</text>
</comment>
<dbReference type="RefSeq" id="XP_021878693.1">
    <property type="nucleotide sequence ID" value="XM_022025120.1"/>
</dbReference>
<evidence type="ECO:0000313" key="2">
    <source>
        <dbReference type="EMBL" id="ORZ09066.1"/>
    </source>
</evidence>